<evidence type="ECO:0000259" key="2">
    <source>
        <dbReference type="Pfam" id="PF20693"/>
    </source>
</evidence>
<feature type="domain" description="YobI-like P-loop NTPase" evidence="2">
    <location>
        <begin position="102"/>
        <end position="170"/>
    </location>
</feature>
<feature type="region of interest" description="Disordered" evidence="1">
    <location>
        <begin position="154"/>
        <end position="203"/>
    </location>
</feature>
<sequence>MCGANTTGESFLLPTRNGTCPPSWAAGAGRVVWALIQQPLDAFQGFSRERASLTAGAPPRWVQPCLTASEPYHQGVVGEIEQANSDGSSLMPVYEAKNHSTYLNRLEAALSQPDVRNIALTGPYGSGKSSILAGLRKNPEFKARIVQVSLSSVGVRPTNGQEGNESDETESADSSLGEKNEPDSERDRQATALQPAGQGVTQI</sequence>
<dbReference type="Pfam" id="PF20693">
    <property type="entry name" value="YobI-ATPase"/>
    <property type="match status" value="1"/>
</dbReference>
<proteinExistence type="predicted"/>
<name>A0A1M6C2C3_9ACTN</name>
<evidence type="ECO:0000313" key="3">
    <source>
        <dbReference type="EMBL" id="SHI54904.1"/>
    </source>
</evidence>
<feature type="compositionally biased region" description="Basic and acidic residues" evidence="1">
    <location>
        <begin position="176"/>
        <end position="189"/>
    </location>
</feature>
<reference evidence="4" key="1">
    <citation type="submission" date="2016-11" db="EMBL/GenBank/DDBJ databases">
        <authorList>
            <person name="Varghese N."/>
            <person name="Submissions S."/>
        </authorList>
    </citation>
    <scope>NUCLEOTIDE SEQUENCE [LARGE SCALE GENOMIC DNA]</scope>
    <source>
        <strain evidence="4">DSM 12906</strain>
    </source>
</reference>
<dbReference type="STRING" id="1123357.SAMN02745244_00584"/>
<gene>
    <name evidence="3" type="ORF">SAMN02745244_00584</name>
</gene>
<organism evidence="3 4">
    <name type="scientific">Tessaracoccus bendigoensis DSM 12906</name>
    <dbReference type="NCBI Taxonomy" id="1123357"/>
    <lineage>
        <taxon>Bacteria</taxon>
        <taxon>Bacillati</taxon>
        <taxon>Actinomycetota</taxon>
        <taxon>Actinomycetes</taxon>
        <taxon>Propionibacteriales</taxon>
        <taxon>Propionibacteriaceae</taxon>
        <taxon>Tessaracoccus</taxon>
    </lineage>
</organism>
<evidence type="ECO:0000313" key="4">
    <source>
        <dbReference type="Proteomes" id="UP000184512"/>
    </source>
</evidence>
<dbReference type="AlphaFoldDB" id="A0A1M6C2C3"/>
<accession>A0A1M6C2C3</accession>
<dbReference type="Proteomes" id="UP000184512">
    <property type="component" value="Unassembled WGS sequence"/>
</dbReference>
<dbReference type="InterPro" id="IPR048428">
    <property type="entry name" value="YobI-NTPase"/>
</dbReference>
<dbReference type="EMBL" id="FQZG01000008">
    <property type="protein sequence ID" value="SHI54904.1"/>
    <property type="molecule type" value="Genomic_DNA"/>
</dbReference>
<evidence type="ECO:0000256" key="1">
    <source>
        <dbReference type="SAM" id="MobiDB-lite"/>
    </source>
</evidence>
<protein>
    <recommendedName>
        <fullName evidence="2">YobI-like P-loop NTPase domain-containing protein</fullName>
    </recommendedName>
</protein>
<keyword evidence="4" id="KW-1185">Reference proteome</keyword>
<feature type="compositionally biased region" description="Polar residues" evidence="1">
    <location>
        <begin position="154"/>
        <end position="163"/>
    </location>
</feature>